<dbReference type="SUPFAM" id="SSF53474">
    <property type="entry name" value="alpha/beta-Hydrolases"/>
    <property type="match status" value="1"/>
</dbReference>
<accession>A0A382YMT0</accession>
<sequence>MKKILLILICLIFSSGLALAEHGTKKEKNYASTQPSKMKGVNIYKSGFYSCVNGKFKHSNGTKVKDPKNTILIIYNHGGGFGQPSQSDPERKSRLRATCGLGGIKIGDKTTIMWNNKKMGGGGKWGGARGPGGWAGPKGTKIWQKCQHLGRYKHRNLEEYEKNRSIQNPENNFFECIMTDFNGFKRFEKTVELVKMFIDQGVPPKQIFIIGVSAGGWDAVRMAGLYGNGELVNGGIGIDPG</sequence>
<gene>
    <name evidence="1" type="ORF">METZ01_LOCUS437426</name>
</gene>
<reference evidence="1" key="1">
    <citation type="submission" date="2018-05" db="EMBL/GenBank/DDBJ databases">
        <authorList>
            <person name="Lanie J.A."/>
            <person name="Ng W.-L."/>
            <person name="Kazmierczak K.M."/>
            <person name="Andrzejewski T.M."/>
            <person name="Davidsen T.M."/>
            <person name="Wayne K.J."/>
            <person name="Tettelin H."/>
            <person name="Glass J.I."/>
            <person name="Rusch D."/>
            <person name="Podicherti R."/>
            <person name="Tsui H.-C.T."/>
            <person name="Winkler M.E."/>
        </authorList>
    </citation>
    <scope>NUCLEOTIDE SEQUENCE</scope>
</reference>
<dbReference type="InterPro" id="IPR029058">
    <property type="entry name" value="AB_hydrolase_fold"/>
</dbReference>
<feature type="non-terminal residue" evidence="1">
    <location>
        <position position="241"/>
    </location>
</feature>
<dbReference type="AlphaFoldDB" id="A0A382YMT0"/>
<proteinExistence type="predicted"/>
<name>A0A382YMT0_9ZZZZ</name>
<protein>
    <submittedName>
        <fullName evidence="1">Uncharacterized protein</fullName>
    </submittedName>
</protein>
<organism evidence="1">
    <name type="scientific">marine metagenome</name>
    <dbReference type="NCBI Taxonomy" id="408172"/>
    <lineage>
        <taxon>unclassified sequences</taxon>
        <taxon>metagenomes</taxon>
        <taxon>ecological metagenomes</taxon>
    </lineage>
</organism>
<evidence type="ECO:0000313" key="1">
    <source>
        <dbReference type="EMBL" id="SVD84572.1"/>
    </source>
</evidence>
<dbReference type="EMBL" id="UINC01177115">
    <property type="protein sequence ID" value="SVD84572.1"/>
    <property type="molecule type" value="Genomic_DNA"/>
</dbReference>